<organism evidence="3 4">
    <name type="scientific">Clytia hemisphaerica</name>
    <dbReference type="NCBI Taxonomy" id="252671"/>
    <lineage>
        <taxon>Eukaryota</taxon>
        <taxon>Metazoa</taxon>
        <taxon>Cnidaria</taxon>
        <taxon>Hydrozoa</taxon>
        <taxon>Hydroidolina</taxon>
        <taxon>Leptothecata</taxon>
        <taxon>Obeliida</taxon>
        <taxon>Clytiidae</taxon>
        <taxon>Clytia</taxon>
    </lineage>
</organism>
<keyword evidence="2" id="KW-0812">Transmembrane</keyword>
<keyword evidence="2" id="KW-1133">Transmembrane helix</keyword>
<keyword evidence="2" id="KW-0472">Membrane</keyword>
<feature type="region of interest" description="Disordered" evidence="1">
    <location>
        <begin position="1"/>
        <end position="66"/>
    </location>
</feature>
<feature type="transmembrane region" description="Helical" evidence="2">
    <location>
        <begin position="183"/>
        <end position="205"/>
    </location>
</feature>
<name>A0A7M6DND5_9CNID</name>
<feature type="compositionally biased region" description="Low complexity" evidence="1">
    <location>
        <begin position="26"/>
        <end position="57"/>
    </location>
</feature>
<dbReference type="Proteomes" id="UP000594262">
    <property type="component" value="Unplaced"/>
</dbReference>
<dbReference type="AlphaFoldDB" id="A0A7M6DND5"/>
<evidence type="ECO:0000256" key="1">
    <source>
        <dbReference type="SAM" id="MobiDB-lite"/>
    </source>
</evidence>
<feature type="compositionally biased region" description="Polar residues" evidence="1">
    <location>
        <begin position="8"/>
        <end position="19"/>
    </location>
</feature>
<evidence type="ECO:0000256" key="2">
    <source>
        <dbReference type="SAM" id="Phobius"/>
    </source>
</evidence>
<dbReference type="RefSeq" id="XP_066914991.1">
    <property type="nucleotide sequence ID" value="XM_067058890.1"/>
</dbReference>
<sequence>MDSILHIKQQNTTDPQQGGSERLLDDPAPTLLPTSPTPVNNTDVVDINNNEPSTPNTTPTPPQKPSTFKDNILILTTTIYAAILGFLGGQKQTNLKDNIFALATTIYAAILGFLGGLLTKWTKLKQKIHSFNINLVYYLCGFLAFSIVICLCYAELDDDIVRSETTHFGDRPLTEPEVTENKVINLTLPMVISTVVACLVGSFVISTQKLNLIKISKPKSFSRIIIAFTCFLLVSLTTFCWYMEIIKNPLSFDWLVDSFSPHESPSESSSYFDLEWVSNYFQKEEATYKSSGWSLFSSLFEQPPPKTYIETIIEYFTNDLPQASLW</sequence>
<feature type="transmembrane region" description="Helical" evidence="2">
    <location>
        <begin position="131"/>
        <end position="156"/>
    </location>
</feature>
<dbReference type="EnsemblMetazoa" id="CLYHEMT017750.1">
    <property type="protein sequence ID" value="CLYHEMP017750.1"/>
    <property type="gene ID" value="CLYHEMG017750"/>
</dbReference>
<feature type="transmembrane region" description="Helical" evidence="2">
    <location>
        <begin position="71"/>
        <end position="87"/>
    </location>
</feature>
<keyword evidence="4" id="KW-1185">Reference proteome</keyword>
<accession>A0A7M6DND5</accession>
<feature type="transmembrane region" description="Helical" evidence="2">
    <location>
        <begin position="99"/>
        <end position="119"/>
    </location>
</feature>
<feature type="transmembrane region" description="Helical" evidence="2">
    <location>
        <begin position="225"/>
        <end position="244"/>
    </location>
</feature>
<dbReference type="GeneID" id="136802170"/>
<proteinExistence type="predicted"/>
<evidence type="ECO:0000313" key="3">
    <source>
        <dbReference type="EnsemblMetazoa" id="CLYHEMP017750.1"/>
    </source>
</evidence>
<evidence type="ECO:0000313" key="4">
    <source>
        <dbReference type="Proteomes" id="UP000594262"/>
    </source>
</evidence>
<reference evidence="3" key="1">
    <citation type="submission" date="2021-01" db="UniProtKB">
        <authorList>
            <consortium name="EnsemblMetazoa"/>
        </authorList>
    </citation>
    <scope>IDENTIFICATION</scope>
</reference>
<protein>
    <submittedName>
        <fullName evidence="3">Uncharacterized protein</fullName>
    </submittedName>
</protein>